<dbReference type="InterPro" id="IPR036770">
    <property type="entry name" value="Ankyrin_rpt-contain_sf"/>
</dbReference>
<keyword evidence="1" id="KW-0040">ANK repeat</keyword>
<evidence type="ECO:0000313" key="4">
    <source>
        <dbReference type="Proteomes" id="UP000005237"/>
    </source>
</evidence>
<dbReference type="InterPro" id="IPR053345">
    <property type="entry name" value="Ankyrin_repeat-containing"/>
</dbReference>
<evidence type="ECO:0000313" key="3">
    <source>
        <dbReference type="EnsemblMetazoa" id="CJA40302b.1"/>
    </source>
</evidence>
<dbReference type="PROSITE" id="PS50088">
    <property type="entry name" value="ANK_REPEAT"/>
    <property type="match status" value="1"/>
</dbReference>
<dbReference type="AlphaFoldDB" id="A0A8R1IXR0"/>
<dbReference type="PANTHER" id="PTHR22956:SF17">
    <property type="entry name" value="ANKYRIN REPEAT-CONTAINING PROTEIN F37A4.4-RELATED"/>
    <property type="match status" value="1"/>
</dbReference>
<dbReference type="PROSITE" id="PS50297">
    <property type="entry name" value="ANK_REP_REGION"/>
    <property type="match status" value="1"/>
</dbReference>
<keyword evidence="2" id="KW-0175">Coiled coil</keyword>
<dbReference type="SUPFAM" id="SSF48403">
    <property type="entry name" value="Ankyrin repeat"/>
    <property type="match status" value="1"/>
</dbReference>
<dbReference type="Proteomes" id="UP000005237">
    <property type="component" value="Unassembled WGS sequence"/>
</dbReference>
<reference evidence="3" key="2">
    <citation type="submission" date="2022-06" db="UniProtKB">
        <authorList>
            <consortium name="EnsemblMetazoa"/>
        </authorList>
    </citation>
    <scope>IDENTIFICATION</scope>
    <source>
        <strain evidence="3">DF5081</strain>
    </source>
</reference>
<sequence>MILFAIECFGMSTGNETFRFETVVQNVEQLTRFASGIVLQSQLHNDFTNVTAYFLKFEKNQFLKFRKFPTGKVHLKIKSLYERSQEIYFDPKMKQVLEGLKWMEPMMKITGKLGDSLNKKEINRYIYRINYLQSQASIFENLRFKNYTQIFKCFMKVDSKNRVMECFEILKHGKIILRDLQKTLRRTLPSPEINIFFNRIQNIVNSYQPVKLLAAAVNLMELFSNVNASVKGIEDAVKRIETIDQIRENEIFPLINCYLQEKKTFSTLSKIINGASKFNEFSDHKVQMEWFFSFLNELSQAQKLLNDTEQFITSWQTDGVLKQESKKMIEFGTGHDVAGRLWSGFKSLKMMEPHFENQKLFESLASLEVDETNGEFARRWVRSYRNGTIQLIKDMKKMEEVSRKYGNGEYGLKGVFHCASDTWFFISQHFSDTCRRILFDIQRPKTLEKVLFGTLGKQGGFRAVLEVFNFGNTPLHASTKYGHVKIVEILLINGADRGAYNTDNRTPEQMNEVILKNVTSNGSLGAANQKKRRASEDIERLYRKYDNLTFRPRIPDLLPTMAYHVKIDSKITNSTVEVFTEKFKGIVSF</sequence>
<organism evidence="3 4">
    <name type="scientific">Caenorhabditis japonica</name>
    <dbReference type="NCBI Taxonomy" id="281687"/>
    <lineage>
        <taxon>Eukaryota</taxon>
        <taxon>Metazoa</taxon>
        <taxon>Ecdysozoa</taxon>
        <taxon>Nematoda</taxon>
        <taxon>Chromadorea</taxon>
        <taxon>Rhabditida</taxon>
        <taxon>Rhabditina</taxon>
        <taxon>Rhabditomorpha</taxon>
        <taxon>Rhabditoidea</taxon>
        <taxon>Rhabditidae</taxon>
        <taxon>Peloderinae</taxon>
        <taxon>Caenorhabditis</taxon>
    </lineage>
</organism>
<proteinExistence type="predicted"/>
<evidence type="ECO:0000256" key="1">
    <source>
        <dbReference type="PROSITE-ProRule" id="PRU00023"/>
    </source>
</evidence>
<accession>A0A8R1IXR0</accession>
<dbReference type="EnsemblMetazoa" id="CJA40302b.1">
    <property type="protein sequence ID" value="CJA40302b.1"/>
    <property type="gene ID" value="WBGene00216150"/>
</dbReference>
<dbReference type="Gene3D" id="1.25.40.20">
    <property type="entry name" value="Ankyrin repeat-containing domain"/>
    <property type="match status" value="1"/>
</dbReference>
<dbReference type="InterPro" id="IPR002110">
    <property type="entry name" value="Ankyrin_rpt"/>
</dbReference>
<evidence type="ECO:0000256" key="2">
    <source>
        <dbReference type="SAM" id="Coils"/>
    </source>
</evidence>
<feature type="coiled-coil region" evidence="2">
    <location>
        <begin position="524"/>
        <end position="551"/>
    </location>
</feature>
<dbReference type="SMART" id="SM00248">
    <property type="entry name" value="ANK"/>
    <property type="match status" value="1"/>
</dbReference>
<dbReference type="PANTHER" id="PTHR22956">
    <property type="entry name" value="ANKYRIN REPEAT-CONTAINING PROTEIN F37A4.4-RELATED-RELATED"/>
    <property type="match status" value="1"/>
</dbReference>
<keyword evidence="4" id="KW-1185">Reference proteome</keyword>
<reference evidence="4" key="1">
    <citation type="submission" date="2010-08" db="EMBL/GenBank/DDBJ databases">
        <authorList>
            <consortium name="Caenorhabditis japonica Sequencing Consortium"/>
            <person name="Wilson R.K."/>
        </authorList>
    </citation>
    <scope>NUCLEOTIDE SEQUENCE [LARGE SCALE GENOMIC DNA]</scope>
    <source>
        <strain evidence="4">DF5081</strain>
    </source>
</reference>
<dbReference type="Pfam" id="PF00023">
    <property type="entry name" value="Ank"/>
    <property type="match status" value="1"/>
</dbReference>
<name>A0A8R1IXR0_CAEJA</name>
<feature type="repeat" description="ANK" evidence="1">
    <location>
        <begin position="470"/>
        <end position="502"/>
    </location>
</feature>
<protein>
    <submittedName>
        <fullName evidence="3">ANK_REP_REGION domain-containing protein</fullName>
    </submittedName>
</protein>